<keyword evidence="1" id="KW-0812">Transmembrane</keyword>
<name>X1ICV2_9ZZZZ</name>
<reference evidence="2" key="1">
    <citation type="journal article" date="2014" name="Front. Microbiol.">
        <title>High frequency of phylogenetically diverse reductive dehalogenase-homologous genes in deep subseafloor sedimentary metagenomes.</title>
        <authorList>
            <person name="Kawai M."/>
            <person name="Futagami T."/>
            <person name="Toyoda A."/>
            <person name="Takaki Y."/>
            <person name="Nishi S."/>
            <person name="Hori S."/>
            <person name="Arai W."/>
            <person name="Tsubouchi T."/>
            <person name="Morono Y."/>
            <person name="Uchiyama I."/>
            <person name="Ito T."/>
            <person name="Fujiyama A."/>
            <person name="Inagaki F."/>
            <person name="Takami H."/>
        </authorList>
    </citation>
    <scope>NUCLEOTIDE SEQUENCE</scope>
    <source>
        <strain evidence="2">Expedition CK06-06</strain>
    </source>
</reference>
<dbReference type="EMBL" id="BARU01037973">
    <property type="protein sequence ID" value="GAH79492.1"/>
    <property type="molecule type" value="Genomic_DNA"/>
</dbReference>
<evidence type="ECO:0000256" key="1">
    <source>
        <dbReference type="SAM" id="Phobius"/>
    </source>
</evidence>
<evidence type="ECO:0000313" key="2">
    <source>
        <dbReference type="EMBL" id="GAH79492.1"/>
    </source>
</evidence>
<comment type="caution">
    <text evidence="2">The sequence shown here is derived from an EMBL/GenBank/DDBJ whole genome shotgun (WGS) entry which is preliminary data.</text>
</comment>
<protein>
    <submittedName>
        <fullName evidence="2">Uncharacterized protein</fullName>
    </submittedName>
</protein>
<keyword evidence="1" id="KW-1133">Transmembrane helix</keyword>
<keyword evidence="1" id="KW-0472">Membrane</keyword>
<dbReference type="AlphaFoldDB" id="X1ICV2"/>
<accession>X1ICV2</accession>
<dbReference type="PROSITE" id="PS51257">
    <property type="entry name" value="PROKAR_LIPOPROTEIN"/>
    <property type="match status" value="1"/>
</dbReference>
<organism evidence="2">
    <name type="scientific">marine sediment metagenome</name>
    <dbReference type="NCBI Taxonomy" id="412755"/>
    <lineage>
        <taxon>unclassified sequences</taxon>
        <taxon>metagenomes</taxon>
        <taxon>ecological metagenomes</taxon>
    </lineage>
</organism>
<proteinExistence type="predicted"/>
<sequence>MWEQIKSLFKRETGEIIAIGICLLCTIWIYSCESRVMSLSGDRVKLTRSEIQAELDAYLALAEIRFEQLDQQDAFKETVFNIGINIAEGGTISPIGAALILGNILGIGATVDNVRKRKVISTNLTNYVAAAKKSAGSDTS</sequence>
<feature type="transmembrane region" description="Helical" evidence="1">
    <location>
        <begin position="12"/>
        <end position="30"/>
    </location>
</feature>
<gene>
    <name evidence="2" type="ORF">S03H2_59080</name>
</gene>